<sequence>MQETICVCFKHFIFLFRAQYFNFIRINYPKFSGRFWIWAAEIKDFKSSIFQIWILHQDFFHKSHEQL</sequence>
<protein>
    <submittedName>
        <fullName evidence="1">Uncharacterized protein</fullName>
    </submittedName>
</protein>
<accession>A0A212LLC9</accession>
<gene>
    <name evidence="1" type="ORF">KL86PLE_70107</name>
</gene>
<name>A0A212LLC9_9HYPH</name>
<dbReference type="EMBL" id="FMJD01000011">
    <property type="protein sequence ID" value="SCM78327.1"/>
    <property type="molecule type" value="Genomic_DNA"/>
</dbReference>
<dbReference type="AlphaFoldDB" id="A0A212LLC9"/>
<evidence type="ECO:0000313" key="1">
    <source>
        <dbReference type="EMBL" id="SCM78327.1"/>
    </source>
</evidence>
<organism evidence="1">
    <name type="scientific">uncultured Pleomorphomonas sp</name>
    <dbReference type="NCBI Taxonomy" id="442121"/>
    <lineage>
        <taxon>Bacteria</taxon>
        <taxon>Pseudomonadati</taxon>
        <taxon>Pseudomonadota</taxon>
        <taxon>Alphaproteobacteria</taxon>
        <taxon>Hyphomicrobiales</taxon>
        <taxon>Pleomorphomonadaceae</taxon>
        <taxon>Pleomorphomonas</taxon>
        <taxon>environmental samples</taxon>
    </lineage>
</organism>
<reference evidence="1" key="1">
    <citation type="submission" date="2016-08" db="EMBL/GenBank/DDBJ databases">
        <authorList>
            <person name="Seilhamer J.J."/>
        </authorList>
    </citation>
    <scope>NUCLEOTIDE SEQUENCE</scope>
    <source>
        <strain evidence="1">86</strain>
    </source>
</reference>
<proteinExistence type="predicted"/>